<dbReference type="PRINTS" id="PR00081">
    <property type="entry name" value="GDHRDH"/>
</dbReference>
<dbReference type="PROSITE" id="PS00061">
    <property type="entry name" value="ADH_SHORT"/>
    <property type="match status" value="1"/>
</dbReference>
<dbReference type="InterPro" id="IPR036291">
    <property type="entry name" value="NAD(P)-bd_dom_sf"/>
</dbReference>
<protein>
    <submittedName>
        <fullName evidence="4">3-oxoacyl-(Acyl-carrier-protein) reductase</fullName>
        <ecNumber evidence="4">1.1.1.100</ecNumber>
    </submittedName>
</protein>
<dbReference type="InterPro" id="IPR020904">
    <property type="entry name" value="Sc_DH/Rdtase_CS"/>
</dbReference>
<dbReference type="Pfam" id="PF13561">
    <property type="entry name" value="adh_short_C2"/>
    <property type="match status" value="1"/>
</dbReference>
<gene>
    <name evidence="4" type="ordered locus">Odosp_3001</name>
</gene>
<dbReference type="Gene3D" id="3.40.50.720">
    <property type="entry name" value="NAD(P)-binding Rossmann-like Domain"/>
    <property type="match status" value="1"/>
</dbReference>
<dbReference type="GO" id="GO:0048038">
    <property type="term" value="F:quinone binding"/>
    <property type="evidence" value="ECO:0007669"/>
    <property type="project" value="TreeGrafter"/>
</dbReference>
<keyword evidence="5" id="KW-1185">Reference proteome</keyword>
<feature type="domain" description="Ketoreductase" evidence="3">
    <location>
        <begin position="11"/>
        <end position="187"/>
    </location>
</feature>
<evidence type="ECO:0000256" key="1">
    <source>
        <dbReference type="ARBA" id="ARBA00006484"/>
    </source>
</evidence>
<dbReference type="InterPro" id="IPR002347">
    <property type="entry name" value="SDR_fam"/>
</dbReference>
<accession>F9Z709</accession>
<dbReference type="STRING" id="709991.Odosp_3001"/>
<dbReference type="eggNOG" id="COG1028">
    <property type="taxonomic scope" value="Bacteria"/>
</dbReference>
<evidence type="ECO:0000259" key="3">
    <source>
        <dbReference type="SMART" id="SM00822"/>
    </source>
</evidence>
<dbReference type="FunFam" id="3.40.50.720:FF:000084">
    <property type="entry name" value="Short-chain dehydrogenase reductase"/>
    <property type="match status" value="1"/>
</dbReference>
<dbReference type="AlphaFoldDB" id="F9Z709"/>
<dbReference type="HOGENOM" id="CLU_010194_1_0_10"/>
<dbReference type="BioCyc" id="OSPL709991:G1GRN-3053-MONOMER"/>
<dbReference type="EC" id="1.1.1.100" evidence="4"/>
<comment type="similarity">
    <text evidence="1">Belongs to the short-chain dehydrogenases/reductases (SDR) family.</text>
</comment>
<dbReference type="GO" id="GO:0006633">
    <property type="term" value="P:fatty acid biosynthetic process"/>
    <property type="evidence" value="ECO:0007669"/>
    <property type="project" value="TreeGrafter"/>
</dbReference>
<reference evidence="4 5" key="1">
    <citation type="journal article" date="2011" name="Stand. Genomic Sci.">
        <title>Complete genome sequence of Odoribacter splanchnicus type strain (1651/6).</title>
        <authorList>
            <consortium name="US DOE Joint Genome Institute (JGI-PGF)"/>
            <person name="Goker M."/>
            <person name="Gronow S."/>
            <person name="Zeytun A."/>
            <person name="Nolan M."/>
            <person name="Lucas S."/>
            <person name="Lapidus A."/>
            <person name="Hammon N."/>
            <person name="Deshpande S."/>
            <person name="Cheng J.F."/>
            <person name="Pitluck S."/>
            <person name="Liolios K."/>
            <person name="Pagani I."/>
            <person name="Ivanova N."/>
            <person name="Mavromatis K."/>
            <person name="Ovchinikova G."/>
            <person name="Pati A."/>
            <person name="Tapia R."/>
            <person name="Han C."/>
            <person name="Goodwin L."/>
            <person name="Chen A."/>
            <person name="Palaniappan K."/>
            <person name="Land M."/>
            <person name="Hauser L."/>
            <person name="Jeffries C.D."/>
            <person name="Brambilla E.M."/>
            <person name="Rohde M."/>
            <person name="Detter J.C."/>
            <person name="Woyke T."/>
            <person name="Bristow J."/>
            <person name="Markowitz V."/>
            <person name="Hugenholtz P."/>
            <person name="Eisen J.A."/>
            <person name="Kyrpides N.C."/>
            <person name="Klenk H.P."/>
        </authorList>
    </citation>
    <scope>NUCLEOTIDE SEQUENCE [LARGE SCALE GENOMIC DNA]</scope>
    <source>
        <strain evidence="5">ATCC 29572 / DSM 20712 / JCM 15291 / NCTC 10825 / 1651/6</strain>
    </source>
</reference>
<dbReference type="SUPFAM" id="SSF51735">
    <property type="entry name" value="NAD(P)-binding Rossmann-fold domains"/>
    <property type="match status" value="1"/>
</dbReference>
<dbReference type="SMART" id="SM00822">
    <property type="entry name" value="PKS_KR"/>
    <property type="match status" value="1"/>
</dbReference>
<dbReference type="InterPro" id="IPR057326">
    <property type="entry name" value="KR_dom"/>
</dbReference>
<dbReference type="Proteomes" id="UP000006657">
    <property type="component" value="Chromosome"/>
</dbReference>
<proteinExistence type="inferred from homology"/>
<dbReference type="PANTHER" id="PTHR42760:SF133">
    <property type="entry name" value="3-OXOACYL-[ACYL-CARRIER-PROTEIN] REDUCTASE"/>
    <property type="match status" value="1"/>
</dbReference>
<organism evidence="4 5">
    <name type="scientific">Odoribacter splanchnicus (strain ATCC 29572 / DSM 20712 / CIP 104287 / JCM 15291 / NCTC 10825 / 1651/6)</name>
    <name type="common">Bacteroides splanchnicus</name>
    <dbReference type="NCBI Taxonomy" id="709991"/>
    <lineage>
        <taxon>Bacteria</taxon>
        <taxon>Pseudomonadati</taxon>
        <taxon>Bacteroidota</taxon>
        <taxon>Bacteroidia</taxon>
        <taxon>Bacteroidales</taxon>
        <taxon>Odoribacteraceae</taxon>
        <taxon>Odoribacter</taxon>
    </lineage>
</organism>
<dbReference type="PaxDb" id="709991-Odosp_3001"/>
<dbReference type="GeneID" id="61276221"/>
<keyword evidence="2 4" id="KW-0560">Oxidoreductase</keyword>
<dbReference type="KEGG" id="osp:Odosp_3001"/>
<evidence type="ECO:0000313" key="5">
    <source>
        <dbReference type="Proteomes" id="UP000006657"/>
    </source>
</evidence>
<dbReference type="GO" id="GO:0004316">
    <property type="term" value="F:3-oxoacyl-[acyl-carrier-protein] reductase (NADPH) activity"/>
    <property type="evidence" value="ECO:0007669"/>
    <property type="project" value="UniProtKB-EC"/>
</dbReference>
<dbReference type="EMBL" id="CP002544">
    <property type="protein sequence ID" value="ADY33969.1"/>
    <property type="molecule type" value="Genomic_DNA"/>
</dbReference>
<evidence type="ECO:0000256" key="2">
    <source>
        <dbReference type="ARBA" id="ARBA00023002"/>
    </source>
</evidence>
<sequence length="252" mass="26875">MMNRAFSLEGKTVFVTGASSGIGRGIAVGCARAGAKLILNGRDRDRLKETLSILDGEEHSIIVGDLSCESDIISIVENLPEIHGWVNSAAIPKVCPIKYFDKNNIEEIFSVNIISTMLLMSKLLKTKKIKRGASIVLISAITGAFVGSRGDTSYCATKGAVNGFMKGAALELASLGIRVNTVNPGLVPTNILKLSDQLAGESHHTELMFDQYPLKRLGTPEDIANGVIYLLSDASSWVTGHALAVDGGYLLQ</sequence>
<name>F9Z709_ODOSD</name>
<dbReference type="PANTHER" id="PTHR42760">
    <property type="entry name" value="SHORT-CHAIN DEHYDROGENASES/REDUCTASES FAMILY MEMBER"/>
    <property type="match status" value="1"/>
</dbReference>
<dbReference type="CDD" id="cd05233">
    <property type="entry name" value="SDR_c"/>
    <property type="match status" value="1"/>
</dbReference>
<dbReference type="RefSeq" id="WP_013613161.1">
    <property type="nucleotide sequence ID" value="NC_015160.1"/>
</dbReference>
<evidence type="ECO:0000313" key="4">
    <source>
        <dbReference type="EMBL" id="ADY33969.1"/>
    </source>
</evidence>